<feature type="transmembrane region" description="Helical" evidence="1">
    <location>
        <begin position="104"/>
        <end position="124"/>
    </location>
</feature>
<keyword evidence="1" id="KW-0472">Membrane</keyword>
<dbReference type="OrthoDB" id="5217806at2759"/>
<dbReference type="AlphaFoldDB" id="A0A2J6QT42"/>
<evidence type="ECO:0000313" key="2">
    <source>
        <dbReference type="EMBL" id="PMD29427.1"/>
    </source>
</evidence>
<organism evidence="2 3">
    <name type="scientific">Hyaloscypha variabilis (strain UAMH 11265 / GT02V1 / F)</name>
    <name type="common">Meliniomyces variabilis</name>
    <dbReference type="NCBI Taxonomy" id="1149755"/>
    <lineage>
        <taxon>Eukaryota</taxon>
        <taxon>Fungi</taxon>
        <taxon>Dikarya</taxon>
        <taxon>Ascomycota</taxon>
        <taxon>Pezizomycotina</taxon>
        <taxon>Leotiomycetes</taxon>
        <taxon>Helotiales</taxon>
        <taxon>Hyaloscyphaceae</taxon>
        <taxon>Hyaloscypha</taxon>
        <taxon>Hyaloscypha variabilis</taxon>
    </lineage>
</organism>
<evidence type="ECO:0000313" key="3">
    <source>
        <dbReference type="Proteomes" id="UP000235786"/>
    </source>
</evidence>
<keyword evidence="1" id="KW-0812">Transmembrane</keyword>
<dbReference type="STRING" id="1149755.A0A2J6QT42"/>
<dbReference type="Proteomes" id="UP000235786">
    <property type="component" value="Unassembled WGS sequence"/>
</dbReference>
<dbReference type="EMBL" id="KZ613974">
    <property type="protein sequence ID" value="PMD29427.1"/>
    <property type="molecule type" value="Genomic_DNA"/>
</dbReference>
<keyword evidence="1" id="KW-1133">Transmembrane helix</keyword>
<feature type="transmembrane region" description="Helical" evidence="1">
    <location>
        <begin position="12"/>
        <end position="36"/>
    </location>
</feature>
<reference evidence="2 3" key="1">
    <citation type="submission" date="2016-04" db="EMBL/GenBank/DDBJ databases">
        <title>A degradative enzymes factory behind the ericoid mycorrhizal symbiosis.</title>
        <authorList>
            <consortium name="DOE Joint Genome Institute"/>
            <person name="Martino E."/>
            <person name="Morin E."/>
            <person name="Grelet G."/>
            <person name="Kuo A."/>
            <person name="Kohler A."/>
            <person name="Daghino S."/>
            <person name="Barry K."/>
            <person name="Choi C."/>
            <person name="Cichocki N."/>
            <person name="Clum A."/>
            <person name="Copeland A."/>
            <person name="Hainaut M."/>
            <person name="Haridas S."/>
            <person name="Labutti K."/>
            <person name="Lindquist E."/>
            <person name="Lipzen A."/>
            <person name="Khouja H.-R."/>
            <person name="Murat C."/>
            <person name="Ohm R."/>
            <person name="Olson A."/>
            <person name="Spatafora J."/>
            <person name="Veneault-Fourrey C."/>
            <person name="Henrissat B."/>
            <person name="Grigoriev I."/>
            <person name="Martin F."/>
            <person name="Perotto S."/>
        </authorList>
    </citation>
    <scope>NUCLEOTIDE SEQUENCE [LARGE SCALE GENOMIC DNA]</scope>
    <source>
        <strain evidence="2 3">F</strain>
    </source>
</reference>
<protein>
    <submittedName>
        <fullName evidence="2">Uncharacterized protein</fullName>
    </submittedName>
</protein>
<evidence type="ECO:0000256" key="1">
    <source>
        <dbReference type="SAM" id="Phobius"/>
    </source>
</evidence>
<feature type="transmembrane region" description="Helical" evidence="1">
    <location>
        <begin position="184"/>
        <end position="213"/>
    </location>
</feature>
<gene>
    <name evidence="2" type="ORF">L207DRAFT_445482</name>
</gene>
<feature type="transmembrane region" description="Helical" evidence="1">
    <location>
        <begin position="136"/>
        <end position="154"/>
    </location>
</feature>
<feature type="transmembrane region" description="Helical" evidence="1">
    <location>
        <begin position="264"/>
        <end position="284"/>
    </location>
</feature>
<keyword evidence="3" id="KW-1185">Reference proteome</keyword>
<feature type="transmembrane region" description="Helical" evidence="1">
    <location>
        <begin position="225"/>
        <end position="244"/>
    </location>
</feature>
<proteinExistence type="predicted"/>
<sequence length="342" mass="38698">MSTQNQDLAYAIAATALPAILIVPLGIIWGVSFCAVRNRNDPARRPFTWMKVAIPLIILSLFFDVGSYIVYIVEIGPLWDDGNWLPLDQVETRLFDVSNLIENVGHIFILFCLVDLGLSFLYVLNRNPKGHSIIRAVIAGLGVVLFALTVAYFGKTEALRTDYYNAANNASLYSDELPDYTTPYYLIELVAAFDILLWILSIAVFAFTNYILIISHATPQTRSNAVIYFVIGILYLLRNTWILVFDAKWLLSKNWPYIPIYTEVLFPILDPYVTFAVLVLVFVIGCRRRHGLWTTAVPSSRIFGGTQQQQPVQQQWGPPQPIVQQGPPVQYVQQVSHLQELK</sequence>
<name>A0A2J6QT42_HYAVF</name>
<feature type="transmembrane region" description="Helical" evidence="1">
    <location>
        <begin position="48"/>
        <end position="73"/>
    </location>
</feature>
<accession>A0A2J6QT42</accession>